<comment type="similarity">
    <text evidence="1 5">Belongs to the peptidase S41A family.</text>
</comment>
<dbReference type="SUPFAM" id="SSF52096">
    <property type="entry name" value="ClpP/crotonase"/>
    <property type="match status" value="1"/>
</dbReference>
<dbReference type="PANTHER" id="PTHR32060">
    <property type="entry name" value="TAIL-SPECIFIC PROTEASE"/>
    <property type="match status" value="1"/>
</dbReference>
<evidence type="ECO:0000256" key="3">
    <source>
        <dbReference type="ARBA" id="ARBA00022801"/>
    </source>
</evidence>
<dbReference type="GO" id="GO:0008236">
    <property type="term" value="F:serine-type peptidase activity"/>
    <property type="evidence" value="ECO:0007669"/>
    <property type="project" value="UniProtKB-KW"/>
</dbReference>
<reference evidence="8" key="1">
    <citation type="submission" date="2020-10" db="EMBL/GenBank/DDBJ databases">
        <authorList>
            <person name="Gilroy R."/>
        </authorList>
    </citation>
    <scope>NUCLEOTIDE SEQUENCE</scope>
    <source>
        <strain evidence="8">CHK188-20938</strain>
    </source>
</reference>
<evidence type="ECO:0000256" key="2">
    <source>
        <dbReference type="ARBA" id="ARBA00022670"/>
    </source>
</evidence>
<keyword evidence="6" id="KW-0472">Membrane</keyword>
<dbReference type="NCBIfam" id="TIGR00225">
    <property type="entry name" value="prc"/>
    <property type="match status" value="1"/>
</dbReference>
<feature type="domain" description="PDZ" evidence="7">
    <location>
        <begin position="99"/>
        <end position="173"/>
    </location>
</feature>
<dbReference type="InterPro" id="IPR004447">
    <property type="entry name" value="Peptidase_S41A"/>
</dbReference>
<dbReference type="SMART" id="SM00245">
    <property type="entry name" value="TSPc"/>
    <property type="match status" value="1"/>
</dbReference>
<protein>
    <submittedName>
        <fullName evidence="8">S41 family peptidase</fullName>
    </submittedName>
</protein>
<evidence type="ECO:0000256" key="4">
    <source>
        <dbReference type="ARBA" id="ARBA00022825"/>
    </source>
</evidence>
<dbReference type="Pfam" id="PF00595">
    <property type="entry name" value="PDZ"/>
    <property type="match status" value="1"/>
</dbReference>
<sequence>MEEEISRKSKIRYFITGAAAACLALAFLYFTFMYLPVRTESPGSPDSLSGYRKVKEIENLIQRYYLGDYDEGKLADYMYLGLVSGLEDQYSTYYTEEQYEELKKSQDGSYTGLGITLSQSSEDGGIYVVDCVEDSPAGRAGVQTGDQIVSVNGTAIEEMTTSEVIDLINSSSDGNVSLELLREEKSLTLQMEMGTVEIQSVDSRMLEGQVGYIQITHFTGVTSQQFQDAYETLKEQGMEKLIIDLRDNPGGLVSAVCDTLRQILPEGVIVYTEDKNGNREEELCEGESPIDIPLAVLVNEESASASEIFAGAVKDYEIGTLVGTTTFGKGIVQDLFTLSDGSVLRLTVSHYYTPKGNNIHGTGITPDVEVEQQEDGSTDAQLEKALEILGQEQD</sequence>
<keyword evidence="6" id="KW-1133">Transmembrane helix</keyword>
<comment type="caution">
    <text evidence="8">The sequence shown here is derived from an EMBL/GenBank/DDBJ whole genome shotgun (WGS) entry which is preliminary data.</text>
</comment>
<dbReference type="SUPFAM" id="SSF50156">
    <property type="entry name" value="PDZ domain-like"/>
    <property type="match status" value="1"/>
</dbReference>
<evidence type="ECO:0000256" key="6">
    <source>
        <dbReference type="SAM" id="Phobius"/>
    </source>
</evidence>
<dbReference type="Gene3D" id="3.30.750.44">
    <property type="match status" value="1"/>
</dbReference>
<dbReference type="Gene3D" id="2.30.42.10">
    <property type="match status" value="1"/>
</dbReference>
<dbReference type="InterPro" id="IPR001478">
    <property type="entry name" value="PDZ"/>
</dbReference>
<name>A0A9D1P4F4_9FIRM</name>
<evidence type="ECO:0000313" key="8">
    <source>
        <dbReference type="EMBL" id="HIV25534.1"/>
    </source>
</evidence>
<evidence type="ECO:0000256" key="5">
    <source>
        <dbReference type="RuleBase" id="RU004404"/>
    </source>
</evidence>
<dbReference type="SMART" id="SM00228">
    <property type="entry name" value="PDZ"/>
    <property type="match status" value="1"/>
</dbReference>
<evidence type="ECO:0000313" key="9">
    <source>
        <dbReference type="Proteomes" id="UP000824169"/>
    </source>
</evidence>
<dbReference type="InterPro" id="IPR005151">
    <property type="entry name" value="Tail-specific_protease"/>
</dbReference>
<dbReference type="GO" id="GO:0007165">
    <property type="term" value="P:signal transduction"/>
    <property type="evidence" value="ECO:0007669"/>
    <property type="project" value="TreeGrafter"/>
</dbReference>
<dbReference type="Gene3D" id="3.90.226.10">
    <property type="entry name" value="2-enoyl-CoA Hydratase, Chain A, domain 1"/>
    <property type="match status" value="1"/>
</dbReference>
<dbReference type="EMBL" id="DVOO01000019">
    <property type="protein sequence ID" value="HIV25534.1"/>
    <property type="molecule type" value="Genomic_DNA"/>
</dbReference>
<evidence type="ECO:0000256" key="1">
    <source>
        <dbReference type="ARBA" id="ARBA00009179"/>
    </source>
</evidence>
<proteinExistence type="inferred from homology"/>
<keyword evidence="4 5" id="KW-0720">Serine protease</keyword>
<keyword evidence="2 5" id="KW-0645">Protease</keyword>
<accession>A0A9D1P4F4</accession>
<gene>
    <name evidence="8" type="ORF">IAB71_07075</name>
</gene>
<dbReference type="Pfam" id="PF03572">
    <property type="entry name" value="Peptidase_S41"/>
    <property type="match status" value="1"/>
</dbReference>
<dbReference type="CDD" id="cd07560">
    <property type="entry name" value="Peptidase_S41_CPP"/>
    <property type="match status" value="1"/>
</dbReference>
<organism evidence="8 9">
    <name type="scientific">Candidatus Scatomonas pullistercoris</name>
    <dbReference type="NCBI Taxonomy" id="2840920"/>
    <lineage>
        <taxon>Bacteria</taxon>
        <taxon>Bacillati</taxon>
        <taxon>Bacillota</taxon>
        <taxon>Clostridia</taxon>
        <taxon>Lachnospirales</taxon>
        <taxon>Lachnospiraceae</taxon>
        <taxon>Lachnospiraceae incertae sedis</taxon>
        <taxon>Candidatus Scatomonas</taxon>
    </lineage>
</organism>
<dbReference type="PROSITE" id="PS50106">
    <property type="entry name" value="PDZ"/>
    <property type="match status" value="1"/>
</dbReference>
<dbReference type="InterPro" id="IPR036034">
    <property type="entry name" value="PDZ_sf"/>
</dbReference>
<dbReference type="PANTHER" id="PTHR32060:SF30">
    <property type="entry name" value="CARBOXY-TERMINAL PROCESSING PROTEASE CTPA"/>
    <property type="match status" value="1"/>
</dbReference>
<dbReference type="GO" id="GO:0030288">
    <property type="term" value="C:outer membrane-bounded periplasmic space"/>
    <property type="evidence" value="ECO:0007669"/>
    <property type="project" value="TreeGrafter"/>
</dbReference>
<reference evidence="8" key="2">
    <citation type="journal article" date="2021" name="PeerJ">
        <title>Extensive microbial diversity within the chicken gut microbiome revealed by metagenomics and culture.</title>
        <authorList>
            <person name="Gilroy R."/>
            <person name="Ravi A."/>
            <person name="Getino M."/>
            <person name="Pursley I."/>
            <person name="Horton D.L."/>
            <person name="Alikhan N.F."/>
            <person name="Baker D."/>
            <person name="Gharbi K."/>
            <person name="Hall N."/>
            <person name="Watson M."/>
            <person name="Adriaenssens E.M."/>
            <person name="Foster-Nyarko E."/>
            <person name="Jarju S."/>
            <person name="Secka A."/>
            <person name="Antonio M."/>
            <person name="Oren A."/>
            <person name="Chaudhuri R.R."/>
            <person name="La Ragione R."/>
            <person name="Hildebrand F."/>
            <person name="Pallen M.J."/>
        </authorList>
    </citation>
    <scope>NUCLEOTIDE SEQUENCE</scope>
    <source>
        <strain evidence="8">CHK188-20938</strain>
    </source>
</reference>
<keyword evidence="6" id="KW-0812">Transmembrane</keyword>
<dbReference type="AlphaFoldDB" id="A0A9D1P4F4"/>
<dbReference type="GO" id="GO:0004175">
    <property type="term" value="F:endopeptidase activity"/>
    <property type="evidence" value="ECO:0007669"/>
    <property type="project" value="TreeGrafter"/>
</dbReference>
<evidence type="ECO:0000259" key="7">
    <source>
        <dbReference type="PROSITE" id="PS50106"/>
    </source>
</evidence>
<keyword evidence="3 5" id="KW-0378">Hydrolase</keyword>
<dbReference type="InterPro" id="IPR029045">
    <property type="entry name" value="ClpP/crotonase-like_dom_sf"/>
</dbReference>
<dbReference type="Proteomes" id="UP000824169">
    <property type="component" value="Unassembled WGS sequence"/>
</dbReference>
<dbReference type="GO" id="GO:0006508">
    <property type="term" value="P:proteolysis"/>
    <property type="evidence" value="ECO:0007669"/>
    <property type="project" value="UniProtKB-KW"/>
</dbReference>
<feature type="transmembrane region" description="Helical" evidence="6">
    <location>
        <begin position="12"/>
        <end position="35"/>
    </location>
</feature>